<comment type="caution">
    <text evidence="1">The sequence shown here is derived from an EMBL/GenBank/DDBJ whole genome shotgun (WGS) entry which is preliminary data.</text>
</comment>
<gene>
    <name evidence="1" type="primary">Acey_s0300.g1797</name>
    <name evidence="1" type="ORF">Y032_0300g1797</name>
</gene>
<dbReference type="PRINTS" id="PR01345">
    <property type="entry name" value="CERVTRCPTASE"/>
</dbReference>
<evidence type="ECO:0000313" key="1">
    <source>
        <dbReference type="EMBL" id="EYB85318.1"/>
    </source>
</evidence>
<dbReference type="PANTHER" id="PTHR33332">
    <property type="entry name" value="REVERSE TRANSCRIPTASE DOMAIN-CONTAINING PROTEIN"/>
    <property type="match status" value="1"/>
</dbReference>
<proteinExistence type="predicted"/>
<name>A0A016S3T8_9BILA</name>
<dbReference type="Proteomes" id="UP000024635">
    <property type="component" value="Unassembled WGS sequence"/>
</dbReference>
<dbReference type="AlphaFoldDB" id="A0A016S3T8"/>
<evidence type="ECO:0008006" key="3">
    <source>
        <dbReference type="Google" id="ProtNLM"/>
    </source>
</evidence>
<keyword evidence="2" id="KW-1185">Reference proteome</keyword>
<sequence>MDLSAMPKTHPNIEVAAYADDIKVFGTFDSSNKDTVFEALNRSICVMNNWANTWDIKINFSKSYLTSFGSTRPEEIVHTDLPLNTVQSNRDLGIIIQNDLRFSIRVDNIVNRAKKAFFLLFRNVHCIDVRILVRLFGSCILPLVEYSSQVWNPHLKKDIEKSKFTETVHTTSALPRLS</sequence>
<accession>A0A016S3T8</accession>
<dbReference type="OrthoDB" id="5873437at2759"/>
<evidence type="ECO:0000313" key="2">
    <source>
        <dbReference type="Proteomes" id="UP000024635"/>
    </source>
</evidence>
<dbReference type="STRING" id="53326.A0A016S3T8"/>
<dbReference type="EMBL" id="JARK01001636">
    <property type="protein sequence ID" value="EYB85318.1"/>
    <property type="molecule type" value="Genomic_DNA"/>
</dbReference>
<reference evidence="2" key="1">
    <citation type="journal article" date="2015" name="Nat. Genet.">
        <title>The genome and transcriptome of the zoonotic hookworm Ancylostoma ceylanicum identify infection-specific gene families.</title>
        <authorList>
            <person name="Schwarz E.M."/>
            <person name="Hu Y."/>
            <person name="Antoshechkin I."/>
            <person name="Miller M.M."/>
            <person name="Sternberg P.W."/>
            <person name="Aroian R.V."/>
        </authorList>
    </citation>
    <scope>NUCLEOTIDE SEQUENCE</scope>
    <source>
        <strain evidence="2">HY135</strain>
    </source>
</reference>
<organism evidence="1 2">
    <name type="scientific">Ancylostoma ceylanicum</name>
    <dbReference type="NCBI Taxonomy" id="53326"/>
    <lineage>
        <taxon>Eukaryota</taxon>
        <taxon>Metazoa</taxon>
        <taxon>Ecdysozoa</taxon>
        <taxon>Nematoda</taxon>
        <taxon>Chromadorea</taxon>
        <taxon>Rhabditida</taxon>
        <taxon>Rhabditina</taxon>
        <taxon>Rhabditomorpha</taxon>
        <taxon>Strongyloidea</taxon>
        <taxon>Ancylostomatidae</taxon>
        <taxon>Ancylostomatinae</taxon>
        <taxon>Ancylostoma</taxon>
    </lineage>
</organism>
<protein>
    <recommendedName>
        <fullName evidence="3">Reverse transcriptase domain-containing protein</fullName>
    </recommendedName>
</protein>